<sequence length="82" mass="9568">MKKEKELQKPTDEILRKQIKSSYKSYDLFWCGGLIMGLILILLFGELVHGLMLGFIMFIMASKHGINGKLDKIRLEIRENKR</sequence>
<gene>
    <name evidence="2" type="ORF">LCGC14_0862930</name>
</gene>
<proteinExistence type="predicted"/>
<dbReference type="EMBL" id="LAZR01002622">
    <property type="protein sequence ID" value="KKN27606.1"/>
    <property type="molecule type" value="Genomic_DNA"/>
</dbReference>
<evidence type="ECO:0000256" key="1">
    <source>
        <dbReference type="SAM" id="Phobius"/>
    </source>
</evidence>
<evidence type="ECO:0000313" key="2">
    <source>
        <dbReference type="EMBL" id="KKN27606.1"/>
    </source>
</evidence>
<dbReference type="AlphaFoldDB" id="A0A0F9RRI2"/>
<name>A0A0F9RRI2_9ZZZZ</name>
<accession>A0A0F9RRI2</accession>
<protein>
    <submittedName>
        <fullName evidence="2">Uncharacterized protein</fullName>
    </submittedName>
</protein>
<keyword evidence="1" id="KW-1133">Transmembrane helix</keyword>
<comment type="caution">
    <text evidence="2">The sequence shown here is derived from an EMBL/GenBank/DDBJ whole genome shotgun (WGS) entry which is preliminary data.</text>
</comment>
<reference evidence="2" key="1">
    <citation type="journal article" date="2015" name="Nature">
        <title>Complex archaea that bridge the gap between prokaryotes and eukaryotes.</title>
        <authorList>
            <person name="Spang A."/>
            <person name="Saw J.H."/>
            <person name="Jorgensen S.L."/>
            <person name="Zaremba-Niedzwiedzka K."/>
            <person name="Martijn J."/>
            <person name="Lind A.E."/>
            <person name="van Eijk R."/>
            <person name="Schleper C."/>
            <person name="Guy L."/>
            <person name="Ettema T.J."/>
        </authorList>
    </citation>
    <scope>NUCLEOTIDE SEQUENCE</scope>
</reference>
<organism evidence="2">
    <name type="scientific">marine sediment metagenome</name>
    <dbReference type="NCBI Taxonomy" id="412755"/>
    <lineage>
        <taxon>unclassified sequences</taxon>
        <taxon>metagenomes</taxon>
        <taxon>ecological metagenomes</taxon>
    </lineage>
</organism>
<keyword evidence="1" id="KW-0812">Transmembrane</keyword>
<feature type="transmembrane region" description="Helical" evidence="1">
    <location>
        <begin position="26"/>
        <end position="44"/>
    </location>
</feature>
<keyword evidence="1" id="KW-0472">Membrane</keyword>